<evidence type="ECO:0000256" key="1">
    <source>
        <dbReference type="ARBA" id="ARBA00006471"/>
    </source>
</evidence>
<evidence type="ECO:0000256" key="5">
    <source>
        <dbReference type="ARBA" id="ARBA00023274"/>
    </source>
</evidence>
<accession>A0A0P1L802</accession>
<evidence type="ECO:0000256" key="2">
    <source>
        <dbReference type="ARBA" id="ARBA00022730"/>
    </source>
</evidence>
<name>A0A0P1L802_9BACT</name>
<dbReference type="Gene3D" id="3.30.1370.30">
    <property type="match status" value="1"/>
</dbReference>
<accession>A0A0S4NAE0</accession>
<comment type="subunit">
    <text evidence="7 8">Part of the 30S ribosomal subunit. Contacts proteins S5 and S12.</text>
</comment>
<dbReference type="FunFam" id="3.30.1490.10:FF:000001">
    <property type="entry name" value="30S ribosomal protein S8"/>
    <property type="match status" value="1"/>
</dbReference>
<evidence type="ECO:0000313" key="12">
    <source>
        <dbReference type="Proteomes" id="UP000182011"/>
    </source>
</evidence>
<sequence length="131" mass="14767">MMTDPIADFLTRIRNAVRARHKVVEAPSSKLKKAIAQILLEQKFIKGYEVIDDGKQGILRIYLKYTEDGEPAITNLVRVSKPGRRIYVGVDEIPRVLNGLGIAILTTSKGVMTDRRARKERVGGEVICYVW</sequence>
<accession>A0A0P1LPH7</accession>
<dbReference type="EMBL" id="CZVI01000001">
    <property type="protein sequence ID" value="CUS76712.1"/>
    <property type="molecule type" value="Genomic_DNA"/>
</dbReference>
<dbReference type="EMBL" id="FAOP01000008">
    <property type="protein sequence ID" value="CUU08090.1"/>
    <property type="molecule type" value="Genomic_DNA"/>
</dbReference>
<dbReference type="InterPro" id="IPR035987">
    <property type="entry name" value="Ribosomal_uS8_sf"/>
</dbReference>
<dbReference type="GO" id="GO:0006412">
    <property type="term" value="P:translation"/>
    <property type="evidence" value="ECO:0007669"/>
    <property type="project" value="UniProtKB-UniRule"/>
</dbReference>
<gene>
    <name evidence="8" type="primary">rpsH</name>
    <name evidence="11" type="ORF">JGI4_01988</name>
    <name evidence="10" type="ORF">JGI8_00042</name>
</gene>
<dbReference type="GO" id="GO:0019843">
    <property type="term" value="F:rRNA binding"/>
    <property type="evidence" value="ECO:0007669"/>
    <property type="project" value="UniProtKB-UniRule"/>
</dbReference>
<dbReference type="Proteomes" id="UP000182200">
    <property type="component" value="Unassembled WGS sequence"/>
</dbReference>
<evidence type="ECO:0000256" key="8">
    <source>
        <dbReference type="HAMAP-Rule" id="MF_01302"/>
    </source>
</evidence>
<evidence type="ECO:0000256" key="7">
    <source>
        <dbReference type="ARBA" id="ARBA00046740"/>
    </source>
</evidence>
<keyword evidence="5 8" id="KW-0687">Ribonucleoprotein</keyword>
<dbReference type="SUPFAM" id="SSF56047">
    <property type="entry name" value="Ribosomal protein S8"/>
    <property type="match status" value="1"/>
</dbReference>
<dbReference type="RefSeq" id="WP_047133604.1">
    <property type="nucleotide sequence ID" value="NZ_CZVI01000001.1"/>
</dbReference>
<reference evidence="10 13" key="2">
    <citation type="submission" date="2015-11" db="EMBL/GenBank/DDBJ databases">
        <authorList>
            <person name="Varghese N."/>
        </authorList>
    </citation>
    <scope>NUCLEOTIDE SEQUENCE [LARGE SCALE GENOMIC DNA]</scope>
    <source>
        <strain evidence="10 13">JGI-8</strain>
    </source>
</reference>
<evidence type="ECO:0000256" key="9">
    <source>
        <dbReference type="RuleBase" id="RU003660"/>
    </source>
</evidence>
<evidence type="ECO:0000256" key="4">
    <source>
        <dbReference type="ARBA" id="ARBA00022980"/>
    </source>
</evidence>
<dbReference type="PROSITE" id="PS00053">
    <property type="entry name" value="RIBOSOMAL_S8"/>
    <property type="match status" value="1"/>
</dbReference>
<comment type="function">
    <text evidence="8">One of the primary rRNA binding proteins, it binds directly to 16S rRNA central domain where it helps coordinate assembly of the platform of the 30S subunit.</text>
</comment>
<reference evidence="11 12" key="1">
    <citation type="submission" date="2015-11" db="EMBL/GenBank/DDBJ databases">
        <authorList>
            <person name="Zhang Y."/>
            <person name="Guo Z."/>
        </authorList>
    </citation>
    <scope>NUCLEOTIDE SEQUENCE [LARGE SCALE GENOMIC DNA]</scope>
    <source>
        <strain evidence="11">JGI-4</strain>
    </source>
</reference>
<dbReference type="FunFam" id="3.30.1370.30:FF:000002">
    <property type="entry name" value="30S ribosomal protein S8"/>
    <property type="match status" value="1"/>
</dbReference>
<dbReference type="NCBIfam" id="NF001109">
    <property type="entry name" value="PRK00136.1"/>
    <property type="match status" value="1"/>
</dbReference>
<dbReference type="InterPro" id="IPR000630">
    <property type="entry name" value="Ribosomal_uS8"/>
</dbReference>
<keyword evidence="4 8" id="KW-0689">Ribosomal protein</keyword>
<evidence type="ECO:0000256" key="3">
    <source>
        <dbReference type="ARBA" id="ARBA00022884"/>
    </source>
</evidence>
<dbReference type="GO" id="GO:0005737">
    <property type="term" value="C:cytoplasm"/>
    <property type="evidence" value="ECO:0007669"/>
    <property type="project" value="UniProtKB-ARBA"/>
</dbReference>
<evidence type="ECO:0000313" key="11">
    <source>
        <dbReference type="EMBL" id="CUU08090.1"/>
    </source>
</evidence>
<accession>A0A0P1P1K6</accession>
<dbReference type="Proteomes" id="UP000182011">
    <property type="component" value="Unassembled WGS sequence"/>
</dbReference>
<accession>A0A0P1LDK1</accession>
<dbReference type="HAMAP" id="MF_01302_B">
    <property type="entry name" value="Ribosomal_uS8_B"/>
    <property type="match status" value="1"/>
</dbReference>
<evidence type="ECO:0000313" key="10">
    <source>
        <dbReference type="EMBL" id="CUS76712.1"/>
    </source>
</evidence>
<accession>A0A0P1MFA1</accession>
<evidence type="ECO:0000313" key="13">
    <source>
        <dbReference type="Proteomes" id="UP000182200"/>
    </source>
</evidence>
<comment type="similarity">
    <text evidence="1 8 9">Belongs to the universal ribosomal protein uS8 family.</text>
</comment>
<dbReference type="GO" id="GO:0005840">
    <property type="term" value="C:ribosome"/>
    <property type="evidence" value="ECO:0007669"/>
    <property type="project" value="UniProtKB-KW"/>
</dbReference>
<dbReference type="STRING" id="1633631.GCA_001442925_01984"/>
<keyword evidence="2 8" id="KW-0699">rRNA-binding</keyword>
<dbReference type="Gene3D" id="3.30.1490.10">
    <property type="match status" value="1"/>
</dbReference>
<keyword evidence="13" id="KW-1185">Reference proteome</keyword>
<proteinExistence type="inferred from homology"/>
<dbReference type="GO" id="GO:0003735">
    <property type="term" value="F:structural constituent of ribosome"/>
    <property type="evidence" value="ECO:0007669"/>
    <property type="project" value="InterPro"/>
</dbReference>
<keyword evidence="3 8" id="KW-0694">RNA-binding</keyword>
<evidence type="ECO:0000256" key="6">
    <source>
        <dbReference type="ARBA" id="ARBA00035258"/>
    </source>
</evidence>
<accession>A0A0P1MZM3</accession>
<accession>A0A0N7MQD2</accession>
<dbReference type="Pfam" id="PF00410">
    <property type="entry name" value="Ribosomal_S8"/>
    <property type="match status" value="1"/>
</dbReference>
<dbReference type="InterPro" id="IPR047863">
    <property type="entry name" value="Ribosomal_uS8_CS"/>
</dbReference>
<protein>
    <recommendedName>
        <fullName evidence="6 8">Small ribosomal subunit protein uS8</fullName>
    </recommendedName>
</protein>
<dbReference type="AlphaFoldDB" id="A0A0P1L802"/>
<dbReference type="GO" id="GO:1990904">
    <property type="term" value="C:ribonucleoprotein complex"/>
    <property type="evidence" value="ECO:0007669"/>
    <property type="project" value="UniProtKB-KW"/>
</dbReference>
<dbReference type="OrthoDB" id="9802617at2"/>
<dbReference type="PANTHER" id="PTHR11758">
    <property type="entry name" value="40S RIBOSOMAL PROTEIN S15A"/>
    <property type="match status" value="1"/>
</dbReference>
<organism evidence="11 12">
    <name type="scientific">Candidatus Kryptonium thompsonii</name>
    <dbReference type="NCBI Taxonomy" id="1633631"/>
    <lineage>
        <taxon>Bacteria</taxon>
        <taxon>Pseudomonadati</taxon>
        <taxon>Candidatus Kryptoniota</taxon>
        <taxon>Candidatus Kryptonium</taxon>
    </lineage>
</organism>